<accession>A0A392T2E9</accession>
<keyword evidence="3" id="KW-1185">Reference proteome</keyword>
<dbReference type="EMBL" id="LXQA010477705">
    <property type="protein sequence ID" value="MCI54336.1"/>
    <property type="molecule type" value="Genomic_DNA"/>
</dbReference>
<feature type="transmembrane region" description="Helical" evidence="1">
    <location>
        <begin position="20"/>
        <end position="48"/>
    </location>
</feature>
<evidence type="ECO:0000313" key="3">
    <source>
        <dbReference type="Proteomes" id="UP000265520"/>
    </source>
</evidence>
<sequence length="49" mass="5504">MMAGEIEEVEELDFLVHFEVVVLVLLVVVVHIEVVVEFDLVALVVVLVE</sequence>
<organism evidence="2 3">
    <name type="scientific">Trifolium medium</name>
    <dbReference type="NCBI Taxonomy" id="97028"/>
    <lineage>
        <taxon>Eukaryota</taxon>
        <taxon>Viridiplantae</taxon>
        <taxon>Streptophyta</taxon>
        <taxon>Embryophyta</taxon>
        <taxon>Tracheophyta</taxon>
        <taxon>Spermatophyta</taxon>
        <taxon>Magnoliopsida</taxon>
        <taxon>eudicotyledons</taxon>
        <taxon>Gunneridae</taxon>
        <taxon>Pentapetalae</taxon>
        <taxon>rosids</taxon>
        <taxon>fabids</taxon>
        <taxon>Fabales</taxon>
        <taxon>Fabaceae</taxon>
        <taxon>Papilionoideae</taxon>
        <taxon>50 kb inversion clade</taxon>
        <taxon>NPAAA clade</taxon>
        <taxon>Hologalegina</taxon>
        <taxon>IRL clade</taxon>
        <taxon>Trifolieae</taxon>
        <taxon>Trifolium</taxon>
    </lineage>
</organism>
<keyword evidence="1" id="KW-1133">Transmembrane helix</keyword>
<dbReference type="Proteomes" id="UP000265520">
    <property type="component" value="Unassembled WGS sequence"/>
</dbReference>
<reference evidence="2 3" key="1">
    <citation type="journal article" date="2018" name="Front. Plant Sci.">
        <title>Red Clover (Trifolium pratense) and Zigzag Clover (T. medium) - A Picture of Genomic Similarities and Differences.</title>
        <authorList>
            <person name="Dluhosova J."/>
            <person name="Istvanek J."/>
            <person name="Nedelnik J."/>
            <person name="Repkova J."/>
        </authorList>
    </citation>
    <scope>NUCLEOTIDE SEQUENCE [LARGE SCALE GENOMIC DNA]</scope>
    <source>
        <strain evidence="3">cv. 10/8</strain>
        <tissue evidence="2">Leaf</tissue>
    </source>
</reference>
<keyword evidence="1" id="KW-0472">Membrane</keyword>
<name>A0A392T2E9_9FABA</name>
<evidence type="ECO:0000313" key="2">
    <source>
        <dbReference type="EMBL" id="MCI54336.1"/>
    </source>
</evidence>
<keyword evidence="1" id="KW-0812">Transmembrane</keyword>
<evidence type="ECO:0000256" key="1">
    <source>
        <dbReference type="SAM" id="Phobius"/>
    </source>
</evidence>
<feature type="non-terminal residue" evidence="2">
    <location>
        <position position="49"/>
    </location>
</feature>
<protein>
    <submittedName>
        <fullName evidence="2">Uncharacterized protein</fullName>
    </submittedName>
</protein>
<dbReference type="AlphaFoldDB" id="A0A392T2E9"/>
<proteinExistence type="predicted"/>
<comment type="caution">
    <text evidence="2">The sequence shown here is derived from an EMBL/GenBank/DDBJ whole genome shotgun (WGS) entry which is preliminary data.</text>
</comment>